<comment type="caution">
    <text evidence="1">The sequence shown here is derived from an EMBL/GenBank/DDBJ whole genome shotgun (WGS) entry which is preliminary data.</text>
</comment>
<organism evidence="1 2">
    <name type="scientific">Catenuloplanes niger</name>
    <dbReference type="NCBI Taxonomy" id="587534"/>
    <lineage>
        <taxon>Bacteria</taxon>
        <taxon>Bacillati</taxon>
        <taxon>Actinomycetota</taxon>
        <taxon>Actinomycetes</taxon>
        <taxon>Micromonosporales</taxon>
        <taxon>Micromonosporaceae</taxon>
        <taxon>Catenuloplanes</taxon>
    </lineage>
</organism>
<protein>
    <submittedName>
        <fullName evidence="1">Uncharacterized protein</fullName>
    </submittedName>
</protein>
<dbReference type="AlphaFoldDB" id="A0AAE4CXI0"/>
<accession>A0AAE4CXI0</accession>
<reference evidence="1 2" key="1">
    <citation type="submission" date="2023-07" db="EMBL/GenBank/DDBJ databases">
        <title>Sequencing the genomes of 1000 actinobacteria strains.</title>
        <authorList>
            <person name="Klenk H.-P."/>
        </authorList>
    </citation>
    <scope>NUCLEOTIDE SEQUENCE [LARGE SCALE GENOMIC DNA]</scope>
    <source>
        <strain evidence="1 2">DSM 44711</strain>
    </source>
</reference>
<gene>
    <name evidence="1" type="ORF">J2S44_007757</name>
</gene>
<name>A0AAE4CXI0_9ACTN</name>
<evidence type="ECO:0000313" key="2">
    <source>
        <dbReference type="Proteomes" id="UP001183629"/>
    </source>
</evidence>
<proteinExistence type="predicted"/>
<keyword evidence="2" id="KW-1185">Reference proteome</keyword>
<sequence length="69" mass="7540">MAPRNPAAQTAYGPMVIAAAEHSRPPRQRLHDDPLAIRMLPAAQRLIARGCELDPVVRTPTVWGGLCQE</sequence>
<dbReference type="EMBL" id="JAVDYC010000001">
    <property type="protein sequence ID" value="MDR7327507.1"/>
    <property type="molecule type" value="Genomic_DNA"/>
</dbReference>
<dbReference type="Proteomes" id="UP001183629">
    <property type="component" value="Unassembled WGS sequence"/>
</dbReference>
<evidence type="ECO:0000313" key="1">
    <source>
        <dbReference type="EMBL" id="MDR7327507.1"/>
    </source>
</evidence>